<evidence type="ECO:0000256" key="16">
    <source>
        <dbReference type="ARBA" id="ARBA00023042"/>
    </source>
</evidence>
<evidence type="ECO:0000256" key="24">
    <source>
        <dbReference type="ARBA" id="ARBA00047332"/>
    </source>
</evidence>
<evidence type="ECO:0000256" key="22">
    <source>
        <dbReference type="ARBA" id="ARBA00030436"/>
    </source>
</evidence>
<evidence type="ECO:0000256" key="15">
    <source>
        <dbReference type="ARBA" id="ARBA00022953"/>
    </source>
</evidence>
<evidence type="ECO:0000256" key="10">
    <source>
        <dbReference type="ARBA" id="ARBA00022695"/>
    </source>
</evidence>
<dbReference type="PROSITE" id="PS51590">
    <property type="entry name" value="SAM_MT_MNV_L"/>
    <property type="match status" value="1"/>
</dbReference>
<keyword evidence="11" id="KW-0547">Nucleotide-binding</keyword>
<dbReference type="InterPro" id="IPR048397">
    <property type="entry name" value="Methyltrans_Mon_CD"/>
</dbReference>
<dbReference type="Pfam" id="PF21080">
    <property type="entry name" value="Methyltrans_Mon_1st"/>
    <property type="match status" value="1"/>
</dbReference>
<keyword evidence="8" id="KW-0808">Transferase</keyword>
<keyword evidence="7" id="KW-0507">mRNA processing</keyword>
<evidence type="ECO:0000256" key="2">
    <source>
        <dbReference type="ARBA" id="ARBA00004328"/>
    </source>
</evidence>
<evidence type="ECO:0000256" key="11">
    <source>
        <dbReference type="ARBA" id="ARBA00022741"/>
    </source>
</evidence>
<dbReference type="EC" id="2.7.7.48" evidence="3"/>
<dbReference type="GO" id="GO:0005524">
    <property type="term" value="F:ATP binding"/>
    <property type="evidence" value="ECO:0007669"/>
    <property type="project" value="UniProtKB-KW"/>
</dbReference>
<keyword evidence="6" id="KW-0489">Methyltransferase</keyword>
<feature type="non-terminal residue" evidence="29">
    <location>
        <position position="1568"/>
    </location>
</feature>
<keyword evidence="5 29" id="KW-0696">RNA-directed RNA polymerase</keyword>
<protein>
    <recommendedName>
        <fullName evidence="23">Replicase</fullName>
        <ecNumber evidence="21">2.1.1.375</ecNumber>
        <ecNumber evidence="3">2.7.7.48</ecNumber>
        <ecNumber evidence="4">2.7.7.88</ecNumber>
    </recommendedName>
    <alternativeName>
        <fullName evidence="22">Transcriptase</fullName>
    </alternativeName>
</protein>
<dbReference type="GO" id="GO:0003968">
    <property type="term" value="F:RNA-directed RNA polymerase activity"/>
    <property type="evidence" value="ECO:0007669"/>
    <property type="project" value="UniProtKB-KW"/>
</dbReference>
<dbReference type="NCBIfam" id="TIGR04198">
    <property type="entry name" value="paramyx_RNAcap"/>
    <property type="match status" value="1"/>
</dbReference>
<proteinExistence type="predicted"/>
<dbReference type="InterPro" id="IPR026890">
    <property type="entry name" value="Mononeg_mRNAcap"/>
</dbReference>
<evidence type="ECO:0000256" key="13">
    <source>
        <dbReference type="ARBA" id="ARBA00022840"/>
    </source>
</evidence>
<dbReference type="EMBL" id="KF310911">
    <property type="protein sequence ID" value="AGX86091.1"/>
    <property type="molecule type" value="Viral_cRNA"/>
</dbReference>
<evidence type="ECO:0000256" key="26">
    <source>
        <dbReference type="ARBA" id="ARBA00048548"/>
    </source>
</evidence>
<dbReference type="EC" id="2.7.7.88" evidence="4"/>
<dbReference type="GO" id="GO:0004482">
    <property type="term" value="F:mRNA 5'-cap (guanine-N7-)-methyltransferase activity"/>
    <property type="evidence" value="ECO:0007669"/>
    <property type="project" value="InterPro"/>
</dbReference>
<comment type="catalytic activity">
    <reaction evidence="19">
        <text>a 5'-end triphospho-adenylyl-adenylyl-cytidylyl-adenosine in mRNA + GDP + H(+) = a 5'-end (5'-triphosphoguanosine)-adenylyl-adenylyl-cytidylyl-adenosine in mRNA + diphosphate</text>
        <dbReference type="Rhea" id="RHEA:65436"/>
        <dbReference type="Rhea" id="RHEA-COMP:16797"/>
        <dbReference type="Rhea" id="RHEA-COMP:16799"/>
        <dbReference type="ChEBI" id="CHEBI:15378"/>
        <dbReference type="ChEBI" id="CHEBI:33019"/>
        <dbReference type="ChEBI" id="CHEBI:58189"/>
        <dbReference type="ChEBI" id="CHEBI:156484"/>
        <dbReference type="ChEBI" id="CHEBI:156503"/>
        <dbReference type="EC" id="2.7.7.88"/>
    </reaction>
</comment>
<keyword evidence="17" id="KW-1035">Host cytoplasm</keyword>
<evidence type="ECO:0000256" key="8">
    <source>
        <dbReference type="ARBA" id="ARBA00022679"/>
    </source>
</evidence>
<dbReference type="Pfam" id="PF14318">
    <property type="entry name" value="Mononeg_mRNAcap"/>
    <property type="match status" value="1"/>
</dbReference>
<feature type="domain" description="Mononegavirus-type SAM-dependent 2'-O-MTase" evidence="28">
    <location>
        <begin position="1411"/>
        <end position="1568"/>
    </location>
</feature>
<evidence type="ECO:0000256" key="9">
    <source>
        <dbReference type="ARBA" id="ARBA00022691"/>
    </source>
</evidence>
<dbReference type="Pfam" id="PF14314">
    <property type="entry name" value="Methyltrans_Mon_2nd"/>
    <property type="match status" value="1"/>
</dbReference>
<dbReference type="GO" id="GO:0030430">
    <property type="term" value="C:host cell cytoplasm"/>
    <property type="evidence" value="ECO:0007669"/>
    <property type="project" value="UniProtKB-SubCell"/>
</dbReference>
<organism evidence="29">
    <name type="scientific">Beaumont virus</name>
    <dbReference type="NCBI Taxonomy" id="1407072"/>
    <lineage>
        <taxon>Viruses</taxon>
        <taxon>Riboviria</taxon>
        <taxon>Orthornavirae</taxon>
        <taxon>Negarnaviricota</taxon>
        <taxon>Haploviricotina</taxon>
        <taxon>Monjiviricetes</taxon>
        <taxon>Mononegavirales</taxon>
        <taxon>Rhabdoviridae</taxon>
    </lineage>
</organism>
<feature type="non-terminal residue" evidence="29">
    <location>
        <position position="1"/>
    </location>
</feature>
<dbReference type="Pfam" id="PF00946">
    <property type="entry name" value="Mononeg_RNA_pol"/>
    <property type="match status" value="1"/>
</dbReference>
<comment type="catalytic activity">
    <reaction evidence="25">
        <text>a 5'-end (5'-triphosphoguanosine)-adenylyl-adenylyl-cytidylyl-adenosine in mRNA + 2 S-adenosyl-L-methionine = a 5'-end (N(7)-methyl 5'-triphosphoguanosine)-(2'-O-methyladenylyl)-adenylyl-cytidylyl-adenosine in mRNA + 2 S-adenosyl-L-homocysteine + H(+)</text>
        <dbReference type="Rhea" id="RHEA:65376"/>
        <dbReference type="Rhea" id="RHEA-COMP:16797"/>
        <dbReference type="Rhea" id="RHEA-COMP:16798"/>
        <dbReference type="ChEBI" id="CHEBI:15378"/>
        <dbReference type="ChEBI" id="CHEBI:57856"/>
        <dbReference type="ChEBI" id="CHEBI:59789"/>
        <dbReference type="ChEBI" id="CHEBI:156483"/>
        <dbReference type="ChEBI" id="CHEBI:156484"/>
        <dbReference type="EC" id="2.1.1.375"/>
    </reaction>
</comment>
<dbReference type="InterPro" id="IPR039530">
    <property type="entry name" value="L_methyltransferase_rhabdo"/>
</dbReference>
<keyword evidence="9" id="KW-0949">S-adenosyl-L-methionine</keyword>
<comment type="catalytic activity">
    <reaction evidence="24">
        <text>a 5'-end (5'-triphosphoguanosine)-adenylyl-adenylyl-cytidylyl-adenosine in mRNA + S-adenosyl-L-methionine = a 5'-end (5'-triphosphoguanosine)-(2'-O-methyladenylyl)-adenylyl-cytidylyl-adenosine in mRNA + S-adenosyl-L-homocysteine + H(+)</text>
        <dbReference type="Rhea" id="RHEA:65380"/>
        <dbReference type="Rhea" id="RHEA-COMP:16797"/>
        <dbReference type="Rhea" id="RHEA-COMP:16801"/>
        <dbReference type="ChEBI" id="CHEBI:15378"/>
        <dbReference type="ChEBI" id="CHEBI:57856"/>
        <dbReference type="ChEBI" id="CHEBI:59789"/>
        <dbReference type="ChEBI" id="CHEBI:156482"/>
        <dbReference type="ChEBI" id="CHEBI:156484"/>
    </reaction>
</comment>
<evidence type="ECO:0000256" key="4">
    <source>
        <dbReference type="ARBA" id="ARBA00012582"/>
    </source>
</evidence>
<evidence type="ECO:0000259" key="27">
    <source>
        <dbReference type="PROSITE" id="PS50526"/>
    </source>
</evidence>
<dbReference type="GO" id="GO:0044423">
    <property type="term" value="C:virion component"/>
    <property type="evidence" value="ECO:0007669"/>
    <property type="project" value="UniProtKB-KW"/>
</dbReference>
<feature type="domain" description="RdRp catalytic" evidence="27">
    <location>
        <begin position="361"/>
        <end position="547"/>
    </location>
</feature>
<sequence>GGRFQAMMHIQYKEYPEFHPEHLASIIRLFKVGDNFISSYRSRGYKAIKMIEPLVMGELQSRVEQSRPLIPTFHHFTEHLRREITTLAETMVEIIDFHSEIHTCPDIDSLLTCYGLFRLWGHPFIDYMDGLRQMNGYTTKKLDIDEDYAEKLGSDFALIVLRHKYRTEKKWYVDVEQLEDGHYLKSYVQTNTWPTAEQIAGMPETWNKLPLLKCFDIPDMIDPSMIYSDKRHSMDLDEIVDFLLNTNYQTPIQTRSVLRSQMEREATDIKQFLQDINDRGLPLKELVIGLRAKERELKLVGRFFALMTWSLREYFVITELLIKKHFVPLCKGLTMADDYNTVMSKMIQASEGQSTDGYDNVTIANHVDYAKWNNHQRKEANNPVFRVMGQFVGMPELFCRTHEFFESALYYYRDRPDLMIVEDGDIRNRGPDLVCWRGHPGGCEGLRQKGWSVVNYLALLRESKKWNTRMRYLMQGDNQVICTFYKTRSSRSQEEMEGYLNDIHANNNAIMEAIQVGTQKLGLMFNNDETLQSSQLMVYGKVVLINGSITGLPEKRLSRCLCTTNDQLPSIGSVSGTVVTNALTVCNYSETFLNAIIQYNWIGNYARNLLELHNPALRGPHPKWEVRGGKIVYDRRFKIRYLYLDPSLGGVGGVSLPRFTIRQFPDQITEGLSFWKLIHDNTQDSAIKDLALECGHPRLCTYDTSHFPKLMENPSSLNLSTGFSVLSVVKNKIKDALLSGDIQIKNHVLASAIETASNHDETLMLVLERSTPCFPRFLSEFRSSSFYGIVENFTGMFINSRTIRTILSHHLGLELDDKVIASEKASLAQLAYVPSNSASNLSQWDCSSTKADELRELSWGRPILGATVPHPLELMGSVKRVDADCLDCNRGEPFSDRVTIRIHYPFPEVYSGRGPYRPYLGSKTSETTSLIQPWERETNIPIIKKAFSLRRVINWFVKPDSKMAEAIYENIKSLTGEDAREAALGFKRTGSGLHRFACSRQSNGGFSAVAPNLASHMIMTSDTMNYTAQSNYDFMYQSLLLFAQVGAVTVHSLQETGGTYHVHVNCKMCLREITGPEIDTPIDCNFPDMSSLLNSWKPDSVQWYREKPSIKLVTGDWKSLHNEEKSRQVGSILAFYHSDKIATSPDQLADLFPVVLKSKLDPIPFLEGICLGLCRASGMQLLRRPSIYRGSGYREALYASLYESTKELCSNPAFLSLCSTGYLTEIISTCSHKIPASYPLSMEELGQILSTYIRTVYKSQLSSGRLRNHLLMPLWLFSEFLDSEIAGPYILSTNVLMTLIKPKIKTTDINLLKASNRDETLLRSKEVDSDLINKLTMSNSVLLCQEEVRHACKSMIPPVKYTSSPVFPVFYEGYISIPRSHKLTYSLEKSNVWNLISSPPDLRDPTVSGLRLPQISTGAFLKFRGILDHYQIQYQDYLCGGDGSLGLTSSLARRNLSSKFIFNSLFEGDMNHSKGVTPSPPSALSHMPLSVYSRCVNYLDCWQKPSDLSHSETWTYFKSEIIKHRLYLDLIVLDMQVVSEETIQAIEINVLSNIGVILRPLGIFNNVS</sequence>
<reference evidence="29" key="1">
    <citation type="journal article" date="2014" name="Virology">
        <title>Enhanced arbovirus surveillance with deep sequencing: Identification of novel rhabdoviruses and bunyaviruses in Australian mosquitoes.</title>
        <authorList>
            <person name="Coffey L.L."/>
            <person name="Page B.L."/>
            <person name="Greninger A.L."/>
            <person name="Herring B.L."/>
            <person name="Russell R.C."/>
            <person name="Doggett S.L."/>
            <person name="Haniotis J."/>
            <person name="Wang C."/>
            <person name="Deng X."/>
            <person name="Delwart E.L."/>
        </authorList>
    </citation>
    <scope>NUCLEOTIDE SEQUENCE</scope>
    <source>
        <strain evidence="29">6</strain>
    </source>
</reference>
<dbReference type="EC" id="2.1.1.375" evidence="21"/>
<dbReference type="PROSITE" id="PS50526">
    <property type="entry name" value="RDRP_SSRNA_NEG_NONSEG"/>
    <property type="match status" value="1"/>
</dbReference>
<evidence type="ECO:0000256" key="7">
    <source>
        <dbReference type="ARBA" id="ARBA00022664"/>
    </source>
</evidence>
<comment type="catalytic activity">
    <reaction evidence="26">
        <text>GTP + H2O = GDP + phosphate + H(+)</text>
        <dbReference type="Rhea" id="RHEA:19669"/>
        <dbReference type="ChEBI" id="CHEBI:15377"/>
        <dbReference type="ChEBI" id="CHEBI:15378"/>
        <dbReference type="ChEBI" id="CHEBI:37565"/>
        <dbReference type="ChEBI" id="CHEBI:43474"/>
        <dbReference type="ChEBI" id="CHEBI:58189"/>
    </reaction>
</comment>
<dbReference type="InterPro" id="IPR039736">
    <property type="entry name" value="L_poly_C"/>
</dbReference>
<evidence type="ECO:0000313" key="29">
    <source>
        <dbReference type="EMBL" id="AGX86091.1"/>
    </source>
</evidence>
<comment type="subcellular location">
    <subcellularLocation>
        <location evidence="1">Host cytoplasm</location>
    </subcellularLocation>
    <subcellularLocation>
        <location evidence="2">Virion</location>
    </subcellularLocation>
</comment>
<evidence type="ECO:0000256" key="23">
    <source>
        <dbReference type="ARBA" id="ARBA00031012"/>
    </source>
</evidence>
<dbReference type="InterPro" id="IPR014023">
    <property type="entry name" value="Mononeg_RNA_pol_cat"/>
</dbReference>
<keyword evidence="15" id="KW-0693">Viral RNA replication</keyword>
<dbReference type="InterPro" id="IPR025786">
    <property type="entry name" value="Mononega_L_MeTrfase"/>
</dbReference>
<keyword evidence="18" id="KW-0511">Multifunctional enzyme</keyword>
<keyword evidence="12" id="KW-0378">Hydrolase</keyword>
<comment type="catalytic activity">
    <reaction evidence="20">
        <text>a 5'-end (5'-triphosphoguanosine)-(2'-O-methyladenylyl)-adenylyl-cytidylyl-adenosine in mRNA + S-adenosyl-L-methionine = a 5'-end (N(7)-methyl 5'-triphosphoguanosine)-(2'-O-methyladenylyl)-adenylyl-cytidylyl-adenosine in mRNA + S-adenosyl-L-homocysteine</text>
        <dbReference type="Rhea" id="RHEA:65440"/>
        <dbReference type="Rhea" id="RHEA-COMP:16798"/>
        <dbReference type="Rhea" id="RHEA-COMP:16801"/>
        <dbReference type="ChEBI" id="CHEBI:57856"/>
        <dbReference type="ChEBI" id="CHEBI:59789"/>
        <dbReference type="ChEBI" id="CHEBI:156482"/>
        <dbReference type="ChEBI" id="CHEBI:156483"/>
    </reaction>
</comment>
<evidence type="ECO:0000256" key="12">
    <source>
        <dbReference type="ARBA" id="ARBA00022801"/>
    </source>
</evidence>
<evidence type="ECO:0000259" key="28">
    <source>
        <dbReference type="PROSITE" id="PS51590"/>
    </source>
</evidence>
<accession>U5N720</accession>
<evidence type="ECO:0000256" key="25">
    <source>
        <dbReference type="ARBA" id="ARBA00047370"/>
    </source>
</evidence>
<keyword evidence="10" id="KW-0548">Nucleotidyltransferase</keyword>
<evidence type="ECO:0000256" key="5">
    <source>
        <dbReference type="ARBA" id="ARBA00022484"/>
    </source>
</evidence>
<evidence type="ECO:0000256" key="19">
    <source>
        <dbReference type="ARBA" id="ARBA00024494"/>
    </source>
</evidence>
<evidence type="ECO:0000256" key="6">
    <source>
        <dbReference type="ARBA" id="ARBA00022603"/>
    </source>
</evidence>
<evidence type="ECO:0000256" key="20">
    <source>
        <dbReference type="ARBA" id="ARBA00024499"/>
    </source>
</evidence>
<dbReference type="GO" id="GO:0016787">
    <property type="term" value="F:hydrolase activity"/>
    <property type="evidence" value="ECO:0007669"/>
    <property type="project" value="UniProtKB-KW"/>
</dbReference>
<keyword evidence="16" id="KW-0506">mRNA capping</keyword>
<keyword evidence="13" id="KW-0067">ATP-binding</keyword>
<evidence type="ECO:0000256" key="21">
    <source>
        <dbReference type="ARBA" id="ARBA00026099"/>
    </source>
</evidence>
<evidence type="ECO:0000256" key="14">
    <source>
        <dbReference type="ARBA" id="ARBA00022844"/>
    </source>
</evidence>
<evidence type="ECO:0000256" key="17">
    <source>
        <dbReference type="ARBA" id="ARBA00023200"/>
    </source>
</evidence>
<name>U5N720_9RHAB</name>
<evidence type="ECO:0000256" key="3">
    <source>
        <dbReference type="ARBA" id="ARBA00012494"/>
    </source>
</evidence>
<evidence type="ECO:0000256" key="1">
    <source>
        <dbReference type="ARBA" id="ARBA00004192"/>
    </source>
</evidence>
<evidence type="ECO:0000256" key="18">
    <source>
        <dbReference type="ARBA" id="ARBA00023268"/>
    </source>
</evidence>
<keyword evidence="14" id="KW-0946">Virion</keyword>